<feature type="region of interest" description="Disordered" evidence="8">
    <location>
        <begin position="1"/>
        <end position="215"/>
    </location>
</feature>
<dbReference type="Gene3D" id="1.10.20.10">
    <property type="entry name" value="Histone, subunit A"/>
    <property type="match status" value="1"/>
</dbReference>
<dbReference type="SMART" id="SM00428">
    <property type="entry name" value="H3"/>
    <property type="match status" value="1"/>
</dbReference>
<feature type="domain" description="Core Histone H2A/H2B/H3" evidence="9">
    <location>
        <begin position="213"/>
        <end position="300"/>
    </location>
</feature>
<evidence type="ECO:0000256" key="5">
    <source>
        <dbReference type="ARBA" id="ARBA00023125"/>
    </source>
</evidence>
<keyword evidence="11" id="KW-1185">Reference proteome</keyword>
<evidence type="ECO:0000256" key="6">
    <source>
        <dbReference type="ARBA" id="ARBA00023242"/>
    </source>
</evidence>
<feature type="compositionally biased region" description="Basic residues" evidence="8">
    <location>
        <begin position="126"/>
        <end position="138"/>
    </location>
</feature>
<keyword evidence="5" id="KW-0238">DNA-binding</keyword>
<reference evidence="10 11" key="1">
    <citation type="submission" date="2024-04" db="EMBL/GenBank/DDBJ databases">
        <authorList>
            <person name="Rising A."/>
            <person name="Reimegard J."/>
            <person name="Sonavane S."/>
            <person name="Akerstrom W."/>
            <person name="Nylinder S."/>
            <person name="Hedman E."/>
            <person name="Kallberg Y."/>
        </authorList>
    </citation>
    <scope>NUCLEOTIDE SEQUENCE [LARGE SCALE GENOMIC DNA]</scope>
</reference>
<evidence type="ECO:0000313" key="10">
    <source>
        <dbReference type="EMBL" id="CAL1278107.1"/>
    </source>
</evidence>
<keyword evidence="6" id="KW-0539">Nucleus</keyword>
<keyword evidence="7" id="KW-0544">Nucleosome core</keyword>
<evidence type="ECO:0000256" key="1">
    <source>
        <dbReference type="ARBA" id="ARBA00004123"/>
    </source>
</evidence>
<dbReference type="GO" id="GO:0005634">
    <property type="term" value="C:nucleus"/>
    <property type="evidence" value="ECO:0007669"/>
    <property type="project" value="UniProtKB-SubCell"/>
</dbReference>
<feature type="compositionally biased region" description="Acidic residues" evidence="8">
    <location>
        <begin position="143"/>
        <end position="152"/>
    </location>
</feature>
<dbReference type="GO" id="GO:0030527">
    <property type="term" value="F:structural constituent of chromatin"/>
    <property type="evidence" value="ECO:0007669"/>
    <property type="project" value="InterPro"/>
</dbReference>
<evidence type="ECO:0000259" key="9">
    <source>
        <dbReference type="Pfam" id="PF00125"/>
    </source>
</evidence>
<name>A0AAV2A2C5_9ARAC</name>
<dbReference type="SUPFAM" id="SSF47113">
    <property type="entry name" value="Histone-fold"/>
    <property type="match status" value="1"/>
</dbReference>
<dbReference type="GO" id="GO:0000786">
    <property type="term" value="C:nucleosome"/>
    <property type="evidence" value="ECO:0007669"/>
    <property type="project" value="UniProtKB-KW"/>
</dbReference>
<dbReference type="Pfam" id="PF00125">
    <property type="entry name" value="Histone"/>
    <property type="match status" value="1"/>
</dbReference>
<dbReference type="InterPro" id="IPR007125">
    <property type="entry name" value="H2A/H2B/H3"/>
</dbReference>
<dbReference type="EMBL" id="CAXIEN010000109">
    <property type="protein sequence ID" value="CAL1278107.1"/>
    <property type="molecule type" value="Genomic_DNA"/>
</dbReference>
<dbReference type="FunFam" id="1.10.20.10:FF:000085">
    <property type="entry name" value="Histone H3.2"/>
    <property type="match status" value="1"/>
</dbReference>
<proteinExistence type="inferred from homology"/>
<feature type="compositionally biased region" description="Low complexity" evidence="8">
    <location>
        <begin position="1"/>
        <end position="13"/>
    </location>
</feature>
<dbReference type="CDD" id="cd22911">
    <property type="entry name" value="HFD_H3"/>
    <property type="match status" value="1"/>
</dbReference>
<accession>A0AAV2A2C5</accession>
<feature type="compositionally biased region" description="Basic residues" evidence="8">
    <location>
        <begin position="25"/>
        <end position="35"/>
    </location>
</feature>
<organism evidence="10 11">
    <name type="scientific">Larinioides sclopetarius</name>
    <dbReference type="NCBI Taxonomy" id="280406"/>
    <lineage>
        <taxon>Eukaryota</taxon>
        <taxon>Metazoa</taxon>
        <taxon>Ecdysozoa</taxon>
        <taxon>Arthropoda</taxon>
        <taxon>Chelicerata</taxon>
        <taxon>Arachnida</taxon>
        <taxon>Araneae</taxon>
        <taxon>Araneomorphae</taxon>
        <taxon>Entelegynae</taxon>
        <taxon>Araneoidea</taxon>
        <taxon>Araneidae</taxon>
        <taxon>Larinioides</taxon>
    </lineage>
</organism>
<evidence type="ECO:0000256" key="3">
    <source>
        <dbReference type="ARBA" id="ARBA00010343"/>
    </source>
</evidence>
<evidence type="ECO:0000313" key="11">
    <source>
        <dbReference type="Proteomes" id="UP001497382"/>
    </source>
</evidence>
<dbReference type="GO" id="GO:0046982">
    <property type="term" value="F:protein heterodimerization activity"/>
    <property type="evidence" value="ECO:0007669"/>
    <property type="project" value="InterPro"/>
</dbReference>
<gene>
    <name evidence="10" type="ORF">LARSCL_LOCUS9599</name>
</gene>
<dbReference type="InterPro" id="IPR009072">
    <property type="entry name" value="Histone-fold"/>
</dbReference>
<sequence>MSNISETSDSGASSDEEAPESPSRTSRKSGKKAGKKTSAATNPLRTSPRKPGGTAAKKKSKAMNATKTSPRKTGEIAVRRKLLATNPGPSRIRSPSGETSTDDNAEIQRTSTPARSDAPPFAIKSSAKRNKNPSKGKRPPIAEDSEGDDEEPPNAAKRPRISVNPSDPNQPSTSRQADMQDERQRSASQGRGGGGGSQRPRPIPGASRRKRPPGTLALREIRRYQNSTLLIRRLPFSRLVREIMNQWAFEACRWQSSAFDALQEATEYYLSCLFEDANLCALHAGRVTIKVRDMQLARRIYTRHNGF</sequence>
<evidence type="ECO:0000256" key="2">
    <source>
        <dbReference type="ARBA" id="ARBA00004286"/>
    </source>
</evidence>
<evidence type="ECO:0000256" key="7">
    <source>
        <dbReference type="ARBA" id="ARBA00023269"/>
    </source>
</evidence>
<evidence type="ECO:0000256" key="4">
    <source>
        <dbReference type="ARBA" id="ARBA00022454"/>
    </source>
</evidence>
<keyword evidence="4" id="KW-0158">Chromosome</keyword>
<dbReference type="PROSITE" id="PS00959">
    <property type="entry name" value="HISTONE_H3_2"/>
    <property type="match status" value="1"/>
</dbReference>
<dbReference type="InterPro" id="IPR000164">
    <property type="entry name" value="Histone_H3/CENP-A"/>
</dbReference>
<dbReference type="GO" id="GO:0003677">
    <property type="term" value="F:DNA binding"/>
    <property type="evidence" value="ECO:0007669"/>
    <property type="project" value="UniProtKB-KW"/>
</dbReference>
<comment type="similarity">
    <text evidence="3">Belongs to the histone H3 family.</text>
</comment>
<dbReference type="PANTHER" id="PTHR45810">
    <property type="entry name" value="HISTONE H3.2"/>
    <property type="match status" value="1"/>
</dbReference>
<dbReference type="PANTHER" id="PTHR45810:SF1">
    <property type="entry name" value="HISTONE H3-LIKE CENTROMERIC PROTEIN A"/>
    <property type="match status" value="1"/>
</dbReference>
<dbReference type="Proteomes" id="UP001497382">
    <property type="component" value="Unassembled WGS sequence"/>
</dbReference>
<comment type="subcellular location">
    <subcellularLocation>
        <location evidence="2">Chromosome</location>
    </subcellularLocation>
    <subcellularLocation>
        <location evidence="1">Nucleus</location>
    </subcellularLocation>
</comment>
<dbReference type="AlphaFoldDB" id="A0AAV2A2C5"/>
<comment type="caution">
    <text evidence="10">The sequence shown here is derived from an EMBL/GenBank/DDBJ whole genome shotgun (WGS) entry which is preliminary data.</text>
</comment>
<feature type="compositionally biased region" description="Polar residues" evidence="8">
    <location>
        <begin position="163"/>
        <end position="177"/>
    </location>
</feature>
<protein>
    <recommendedName>
        <fullName evidence="9">Core Histone H2A/H2B/H3 domain-containing protein</fullName>
    </recommendedName>
</protein>
<evidence type="ECO:0000256" key="8">
    <source>
        <dbReference type="SAM" id="MobiDB-lite"/>
    </source>
</evidence>